<evidence type="ECO:0000259" key="3">
    <source>
        <dbReference type="PROSITE" id="PS51670"/>
    </source>
</evidence>
<keyword evidence="2" id="KW-0732">Signal</keyword>
<dbReference type="PROSITE" id="PS51670">
    <property type="entry name" value="SHKT"/>
    <property type="match status" value="2"/>
</dbReference>
<comment type="caution">
    <text evidence="4">The sequence shown here is derived from an EMBL/GenBank/DDBJ whole genome shotgun (WGS) entry which is preliminary data.</text>
</comment>
<feature type="disulfide bond" evidence="1">
    <location>
        <begin position="22"/>
        <end position="56"/>
    </location>
</feature>
<feature type="disulfide bond" evidence="1">
    <location>
        <begin position="63"/>
        <end position="97"/>
    </location>
</feature>
<dbReference type="InterPro" id="IPR003582">
    <property type="entry name" value="ShKT_dom"/>
</dbReference>
<feature type="signal peptide" evidence="2">
    <location>
        <begin position="1"/>
        <end position="19"/>
    </location>
</feature>
<evidence type="ECO:0000256" key="1">
    <source>
        <dbReference type="PROSITE-ProRule" id="PRU01005"/>
    </source>
</evidence>
<feature type="chain" id="PRO_5043844516" description="ShKT domain-containing protein" evidence="2">
    <location>
        <begin position="20"/>
        <end position="132"/>
    </location>
</feature>
<dbReference type="SMART" id="SM00254">
    <property type="entry name" value="ShKT"/>
    <property type="match status" value="2"/>
</dbReference>
<organism evidence="4 5">
    <name type="scientific">Cherax quadricarinatus</name>
    <name type="common">Australian red claw crayfish</name>
    <dbReference type="NCBI Taxonomy" id="27406"/>
    <lineage>
        <taxon>Eukaryota</taxon>
        <taxon>Metazoa</taxon>
        <taxon>Ecdysozoa</taxon>
        <taxon>Arthropoda</taxon>
        <taxon>Crustacea</taxon>
        <taxon>Multicrustacea</taxon>
        <taxon>Malacostraca</taxon>
        <taxon>Eumalacostraca</taxon>
        <taxon>Eucarida</taxon>
        <taxon>Decapoda</taxon>
        <taxon>Pleocyemata</taxon>
        <taxon>Astacidea</taxon>
        <taxon>Parastacoidea</taxon>
        <taxon>Parastacidae</taxon>
        <taxon>Cherax</taxon>
    </lineage>
</organism>
<keyword evidence="5" id="KW-1185">Reference proteome</keyword>
<dbReference type="Proteomes" id="UP001445076">
    <property type="component" value="Unassembled WGS sequence"/>
</dbReference>
<evidence type="ECO:0000313" key="5">
    <source>
        <dbReference type="Proteomes" id="UP001445076"/>
    </source>
</evidence>
<accession>A0AAW0W0C3</accession>
<proteinExistence type="predicted"/>
<reference evidence="4 5" key="1">
    <citation type="journal article" date="2024" name="BMC Genomics">
        <title>Genome assembly of redclaw crayfish (Cherax quadricarinatus) provides insights into its immune adaptation and hypoxia tolerance.</title>
        <authorList>
            <person name="Liu Z."/>
            <person name="Zheng J."/>
            <person name="Li H."/>
            <person name="Fang K."/>
            <person name="Wang S."/>
            <person name="He J."/>
            <person name="Zhou D."/>
            <person name="Weng S."/>
            <person name="Chi M."/>
            <person name="Gu Z."/>
            <person name="He J."/>
            <person name="Li F."/>
            <person name="Wang M."/>
        </authorList>
    </citation>
    <scope>NUCLEOTIDE SEQUENCE [LARGE SCALE GENOMIC DNA]</scope>
    <source>
        <strain evidence="4">ZL_2023a</strain>
    </source>
</reference>
<protein>
    <recommendedName>
        <fullName evidence="3">ShKT domain-containing protein</fullName>
    </recommendedName>
</protein>
<dbReference type="Pfam" id="PF01549">
    <property type="entry name" value="ShK"/>
    <property type="match status" value="2"/>
</dbReference>
<keyword evidence="1" id="KW-1015">Disulfide bond</keyword>
<comment type="caution">
    <text evidence="1">Lacks conserved residue(s) required for the propagation of feature annotation.</text>
</comment>
<gene>
    <name evidence="4" type="ORF">OTU49_012104</name>
</gene>
<evidence type="ECO:0000313" key="4">
    <source>
        <dbReference type="EMBL" id="KAK8722888.1"/>
    </source>
</evidence>
<dbReference type="EMBL" id="JARKIK010000093">
    <property type="protein sequence ID" value="KAK8722888.1"/>
    <property type="molecule type" value="Genomic_DNA"/>
</dbReference>
<feature type="domain" description="ShKT" evidence="3">
    <location>
        <begin position="22"/>
        <end position="56"/>
    </location>
</feature>
<name>A0AAW0W0C3_CHEQU</name>
<dbReference type="Gene3D" id="1.10.10.1940">
    <property type="match status" value="1"/>
</dbReference>
<evidence type="ECO:0000256" key="2">
    <source>
        <dbReference type="SAM" id="SignalP"/>
    </source>
</evidence>
<dbReference type="AlphaFoldDB" id="A0AAW0W0C3"/>
<sequence length="132" mass="15092">MEQCLWFTCLLVVLAHTQAQGCSDRHATCPFWAKSGECYKNPGFMLVHCGVSCHQCLVQDDACRDLNEQCVAWANNGECNRNFQYMKQNCARACTFCQPANDHSVPHVHSDYVDENWRKYNSIHPGLARIHI</sequence>
<feature type="domain" description="ShKT" evidence="3">
    <location>
        <begin position="63"/>
        <end position="97"/>
    </location>
</feature>